<evidence type="ECO:0000313" key="3">
    <source>
        <dbReference type="Proteomes" id="UP001084650"/>
    </source>
</evidence>
<feature type="region of interest" description="Disordered" evidence="1">
    <location>
        <begin position="414"/>
        <end position="442"/>
    </location>
</feature>
<dbReference type="RefSeq" id="WP_268788095.1">
    <property type="nucleotide sequence ID" value="NZ_JAPQYE010000029.1"/>
</dbReference>
<reference evidence="2" key="1">
    <citation type="submission" date="2022-12" db="EMBL/GenBank/DDBJ databases">
        <title>Whole genome sequence of Mycolicibacterium iranicum strain SBH312.</title>
        <authorList>
            <person name="Jani J."/>
            <person name="Arifin Mustapha Z."/>
            <person name="Ahmed K."/>
            <person name="Kai Ling C."/>
        </authorList>
    </citation>
    <scope>NUCLEOTIDE SEQUENCE</scope>
    <source>
        <strain evidence="2">SBH312</strain>
    </source>
</reference>
<gene>
    <name evidence="2" type="ORF">OY187_30505</name>
</gene>
<evidence type="ECO:0000313" key="2">
    <source>
        <dbReference type="EMBL" id="MCZ0732388.1"/>
    </source>
</evidence>
<comment type="caution">
    <text evidence="2">The sequence shown here is derived from an EMBL/GenBank/DDBJ whole genome shotgun (WGS) entry which is preliminary data.</text>
</comment>
<protein>
    <submittedName>
        <fullName evidence="2">Uncharacterized protein</fullName>
    </submittedName>
</protein>
<dbReference type="Proteomes" id="UP001084650">
    <property type="component" value="Unassembled WGS sequence"/>
</dbReference>
<evidence type="ECO:0000256" key="1">
    <source>
        <dbReference type="SAM" id="MobiDB-lite"/>
    </source>
</evidence>
<keyword evidence="3" id="KW-1185">Reference proteome</keyword>
<feature type="compositionally biased region" description="Basic and acidic residues" evidence="1">
    <location>
        <begin position="421"/>
        <end position="430"/>
    </location>
</feature>
<accession>A0ABT4HQ65</accession>
<name>A0ABT4HQ65_MYCIR</name>
<dbReference type="EMBL" id="JAPQYE010000029">
    <property type="protein sequence ID" value="MCZ0732388.1"/>
    <property type="molecule type" value="Genomic_DNA"/>
</dbReference>
<sequence length="520" mass="56961">MSERDEDDVPASPAADDETSIDQPVHGTEGSPADRLVDLAAAAIEAGNPSAIDGLAKTITALNGSVGSPNWHQFTPQFEMPAIDFPMPKLPAIDFPMPKLPAIDFPMPKLPAIDFPMPKLPAIDFPMPKLDIGRQFDASRYNLFGHTRDVVGIDALMAGRGVAENYLRGINGAGEAFTRALESIAQLDRTGPLARGYSRYSDAIATGPGSLTGWLDSAVPRVDMTAWSNVVGTASAVNTGMHDAISAAARTMFDLNRSYRALDDLISPALRNLQTRIDEFTRLAPVVQSAAGMWSTQITDLMHGWTVLSDFGHRLAGKALHLALMTRDALINDTDRDAVRRAVIDFMRRVLGYKWHPTDARIEAVSSALLDDAWLPPVGTAFDADYDPVDPLRKIVTYQHGLWVPLTETKRRGRTIASLDEPDRAAHDSDGDGDTPTTPMDRLRASEFTPRRQPIAHPVLKRVLDPLSPIEQEIVMARFCDGARTWADAAIMSGRDAREGETVRRKFLKLKKAEQQRRSA</sequence>
<proteinExistence type="predicted"/>
<feature type="compositionally biased region" description="Acidic residues" evidence="1">
    <location>
        <begin position="1"/>
        <end position="20"/>
    </location>
</feature>
<organism evidence="2 3">
    <name type="scientific">Mycolicibacterium iranicum</name>
    <name type="common">Mycobacterium iranicum</name>
    <dbReference type="NCBI Taxonomy" id="912594"/>
    <lineage>
        <taxon>Bacteria</taxon>
        <taxon>Bacillati</taxon>
        <taxon>Actinomycetota</taxon>
        <taxon>Actinomycetes</taxon>
        <taxon>Mycobacteriales</taxon>
        <taxon>Mycobacteriaceae</taxon>
        <taxon>Mycolicibacterium</taxon>
    </lineage>
</organism>
<feature type="region of interest" description="Disordered" evidence="1">
    <location>
        <begin position="1"/>
        <end position="32"/>
    </location>
</feature>